<keyword evidence="1" id="KW-0732">Signal</keyword>
<protein>
    <submittedName>
        <fullName evidence="3">Secreted protein</fullName>
    </submittedName>
</protein>
<dbReference type="WBParaSite" id="PSAMB.scaffold946size38289.g9904.t1">
    <property type="protein sequence ID" value="PSAMB.scaffold946size38289.g9904.t1"/>
    <property type="gene ID" value="PSAMB.scaffold946size38289.g9904"/>
</dbReference>
<sequence>MIKRHTTLKLLGIMTSIRTAAPAAPADGVVVAAMHKRRGREGGHDSTPLTHYTLFAQLDRFRRKLTAASAPLVTLARHCVIYNGRYSGGSLRAMPRHRRLQWGRTMRIEAAQRGAGRSAT</sequence>
<dbReference type="AlphaFoldDB" id="A0A914XP35"/>
<reference evidence="3" key="1">
    <citation type="submission" date="2022-11" db="UniProtKB">
        <authorList>
            <consortium name="WormBaseParasite"/>
        </authorList>
    </citation>
    <scope>IDENTIFICATION</scope>
</reference>
<dbReference type="Proteomes" id="UP000887566">
    <property type="component" value="Unplaced"/>
</dbReference>
<feature type="chain" id="PRO_5036735623" evidence="1">
    <location>
        <begin position="24"/>
        <end position="120"/>
    </location>
</feature>
<evidence type="ECO:0000313" key="2">
    <source>
        <dbReference type="Proteomes" id="UP000887566"/>
    </source>
</evidence>
<feature type="signal peptide" evidence="1">
    <location>
        <begin position="1"/>
        <end position="23"/>
    </location>
</feature>
<accession>A0A914XP35</accession>
<evidence type="ECO:0000256" key="1">
    <source>
        <dbReference type="SAM" id="SignalP"/>
    </source>
</evidence>
<evidence type="ECO:0000313" key="3">
    <source>
        <dbReference type="WBParaSite" id="PSAMB.scaffold946size38289.g9904.t1"/>
    </source>
</evidence>
<keyword evidence="2" id="KW-1185">Reference proteome</keyword>
<name>A0A914XP35_9BILA</name>
<proteinExistence type="predicted"/>
<organism evidence="2 3">
    <name type="scientific">Plectus sambesii</name>
    <dbReference type="NCBI Taxonomy" id="2011161"/>
    <lineage>
        <taxon>Eukaryota</taxon>
        <taxon>Metazoa</taxon>
        <taxon>Ecdysozoa</taxon>
        <taxon>Nematoda</taxon>
        <taxon>Chromadorea</taxon>
        <taxon>Plectida</taxon>
        <taxon>Plectina</taxon>
        <taxon>Plectoidea</taxon>
        <taxon>Plectidae</taxon>
        <taxon>Plectus</taxon>
    </lineage>
</organism>